<evidence type="ECO:0000313" key="3">
    <source>
        <dbReference type="Proteomes" id="UP001152747"/>
    </source>
</evidence>
<protein>
    <recommendedName>
        <fullName evidence="4">Globin family profile domain-containing protein</fullName>
    </recommendedName>
</protein>
<gene>
    <name evidence="2" type="ORF">CAMP_LOCUS15483</name>
</gene>
<dbReference type="AlphaFoldDB" id="A0A9P1N986"/>
<organism evidence="2 3">
    <name type="scientific">Caenorhabditis angaria</name>
    <dbReference type="NCBI Taxonomy" id="860376"/>
    <lineage>
        <taxon>Eukaryota</taxon>
        <taxon>Metazoa</taxon>
        <taxon>Ecdysozoa</taxon>
        <taxon>Nematoda</taxon>
        <taxon>Chromadorea</taxon>
        <taxon>Rhabditida</taxon>
        <taxon>Rhabditina</taxon>
        <taxon>Rhabditomorpha</taxon>
        <taxon>Rhabditoidea</taxon>
        <taxon>Rhabditidae</taxon>
        <taxon>Peloderinae</taxon>
        <taxon>Caenorhabditis</taxon>
    </lineage>
</organism>
<evidence type="ECO:0000256" key="1">
    <source>
        <dbReference type="SAM" id="MobiDB-lite"/>
    </source>
</evidence>
<dbReference type="Gene3D" id="1.10.490.10">
    <property type="entry name" value="Globins"/>
    <property type="match status" value="1"/>
</dbReference>
<dbReference type="GO" id="GO:0019825">
    <property type="term" value="F:oxygen binding"/>
    <property type="evidence" value="ECO:0007669"/>
    <property type="project" value="InterPro"/>
</dbReference>
<reference evidence="2" key="1">
    <citation type="submission" date="2022-11" db="EMBL/GenBank/DDBJ databases">
        <authorList>
            <person name="Kikuchi T."/>
        </authorList>
    </citation>
    <scope>NUCLEOTIDE SEQUENCE</scope>
    <source>
        <strain evidence="2">PS1010</strain>
    </source>
</reference>
<sequence length="423" mass="48413">MMRIKEAIQRKKLIHEMNEEWKDIDYDLVPGMSTSQPNRCPASPSIRKSYGSFRSMQNEEFETPETRLHNFVFYLSGKLSDLQKRALKITWRRLSEAPKTSGRGTLHIMEKVLTKLCDQSPGVTAIFYKSAFLSCIEDRKCGRRQQASIATIRDHAHILITLIDDILHIMFEGPLQVVKYDPVTIGEVHSRLAPLGFDRAIWHVFGECFAEVMFMQECIRAYPHAPSAWSLLAVALTDRIFSSSKLSLSKSRNEPFPLHESTSSTVQSAPPVPPPRKTANMRCPFFSSTINPTPACCPHKRALPTPQPLQNRFSLDLSEISTSSTNNDDDDVFFSARSHFENDQPAPPIPPPPVVPQRRLPMLMMTTSVCDERTFYDNHHRKYSIHESRPRRSRSVHHNAQFLRSKSEARLRLQRANRDPSYV</sequence>
<feature type="region of interest" description="Disordered" evidence="1">
    <location>
        <begin position="250"/>
        <end position="278"/>
    </location>
</feature>
<comment type="caution">
    <text evidence="2">The sequence shown here is derived from an EMBL/GenBank/DDBJ whole genome shotgun (WGS) entry which is preliminary data.</text>
</comment>
<keyword evidence="3" id="KW-1185">Reference proteome</keyword>
<dbReference type="EMBL" id="CANHGI010000005">
    <property type="protein sequence ID" value="CAI5452846.1"/>
    <property type="molecule type" value="Genomic_DNA"/>
</dbReference>
<evidence type="ECO:0008006" key="4">
    <source>
        <dbReference type="Google" id="ProtNLM"/>
    </source>
</evidence>
<accession>A0A9P1N986</accession>
<proteinExistence type="predicted"/>
<dbReference type="InterPro" id="IPR009050">
    <property type="entry name" value="Globin-like_sf"/>
</dbReference>
<dbReference type="OrthoDB" id="5857092at2759"/>
<dbReference type="InterPro" id="IPR012292">
    <property type="entry name" value="Globin/Proto"/>
</dbReference>
<dbReference type="Proteomes" id="UP001152747">
    <property type="component" value="Unassembled WGS sequence"/>
</dbReference>
<evidence type="ECO:0000313" key="2">
    <source>
        <dbReference type="EMBL" id="CAI5452846.1"/>
    </source>
</evidence>
<dbReference type="SUPFAM" id="SSF46458">
    <property type="entry name" value="Globin-like"/>
    <property type="match status" value="1"/>
</dbReference>
<dbReference type="GO" id="GO:0020037">
    <property type="term" value="F:heme binding"/>
    <property type="evidence" value="ECO:0007669"/>
    <property type="project" value="InterPro"/>
</dbReference>
<name>A0A9P1N986_9PELO</name>